<dbReference type="InterPro" id="IPR025438">
    <property type="entry name" value="DUF4180"/>
</dbReference>
<evidence type="ECO:0000313" key="2">
    <source>
        <dbReference type="EMBL" id="MCP1110182.1"/>
    </source>
</evidence>
<evidence type="ECO:0000313" key="3">
    <source>
        <dbReference type="Proteomes" id="UP001523565"/>
    </source>
</evidence>
<evidence type="ECO:0000259" key="1">
    <source>
        <dbReference type="Pfam" id="PF13788"/>
    </source>
</evidence>
<organism evidence="2 3">
    <name type="scientific">Ohessyouella blattaphilus</name>
    <dbReference type="NCBI Taxonomy" id="2949333"/>
    <lineage>
        <taxon>Bacteria</taxon>
        <taxon>Bacillati</taxon>
        <taxon>Bacillota</taxon>
        <taxon>Clostridia</taxon>
        <taxon>Lachnospirales</taxon>
        <taxon>Lachnospiraceae</taxon>
        <taxon>Ohessyouella</taxon>
    </lineage>
</organism>
<feature type="domain" description="DUF4180" evidence="1">
    <location>
        <begin position="13"/>
        <end position="117"/>
    </location>
</feature>
<gene>
    <name evidence="2" type="ORF">NK118_07960</name>
</gene>
<comment type="caution">
    <text evidence="2">The sequence shown here is derived from an EMBL/GenBank/DDBJ whole genome shotgun (WGS) entry which is preliminary data.</text>
</comment>
<dbReference type="RefSeq" id="WP_262069063.1">
    <property type="nucleotide sequence ID" value="NZ_JAMXOC010000010.1"/>
</dbReference>
<proteinExistence type="predicted"/>
<reference evidence="2 3" key="1">
    <citation type="journal article" date="2022" name="Genome Biol. Evol.">
        <title>Host diet, physiology and behaviors set the stage for Lachnospiraceae cladogenesis.</title>
        <authorList>
            <person name="Vera-Ponce De Leon A."/>
            <person name="Schneider M."/>
            <person name="Jahnes B.C."/>
            <person name="Sadowski V."/>
            <person name="Camuy-Velez L.A."/>
            <person name="Duan J."/>
            <person name="Sabree Z.L."/>
        </authorList>
    </citation>
    <scope>NUCLEOTIDE SEQUENCE [LARGE SCALE GENOMIC DNA]</scope>
    <source>
        <strain evidence="2 3">PAL227</strain>
    </source>
</reference>
<dbReference type="EMBL" id="JAMZFV010000010">
    <property type="protein sequence ID" value="MCP1110182.1"/>
    <property type="molecule type" value="Genomic_DNA"/>
</dbReference>
<sequence>MNYKIIEINNDKIAIASDDVQIKSPGEMLDLAGTIDYQDGCNKLIMKKEMFPQEFYWLSTGFAGEVLQKMVNYGKKVAVVGDFSEYSTPSFDAFLIECNRGKSFFFVESMDIAKEKLAN</sequence>
<dbReference type="Pfam" id="PF13788">
    <property type="entry name" value="DUF4180"/>
    <property type="match status" value="1"/>
</dbReference>
<name>A0ABT1EHJ5_9FIRM</name>
<keyword evidence="3" id="KW-1185">Reference proteome</keyword>
<dbReference type="Proteomes" id="UP001523565">
    <property type="component" value="Unassembled WGS sequence"/>
</dbReference>
<accession>A0ABT1EHJ5</accession>
<protein>
    <submittedName>
        <fullName evidence="2">DUF4180 domain-containing protein</fullName>
    </submittedName>
</protein>